<dbReference type="Proteomes" id="UP000187735">
    <property type="component" value="Chromosome"/>
</dbReference>
<keyword evidence="3" id="KW-1185">Reference proteome</keyword>
<evidence type="ECO:0000313" key="3">
    <source>
        <dbReference type="Proteomes" id="UP000187735"/>
    </source>
</evidence>
<proteinExistence type="predicted"/>
<gene>
    <name evidence="2" type="ORF">Fuma_06161</name>
</gene>
<dbReference type="SUPFAM" id="SSF52821">
    <property type="entry name" value="Rhodanese/Cell cycle control phosphatase"/>
    <property type="match status" value="1"/>
</dbReference>
<dbReference type="EMBL" id="CP017641">
    <property type="protein sequence ID" value="APZ96492.1"/>
    <property type="molecule type" value="Genomic_DNA"/>
</dbReference>
<name>A0A1P8WR03_9PLAN</name>
<sequence>MPLIAVTMVLAAVRIAVLAVGASGKNSLESVDTLYETYREDFPEVRDVSVVKLLQQNLQNVVLVDVRDSVEREISSIPGSISQEEFERRPQRSDGELIVPFCTIGYRSGLYTQKLMQQGRNARNLRGGILAWCHAEQPVVANDKPTHRVHVYGRKWNLLPSSYEGVW</sequence>
<dbReference type="CDD" id="cd00158">
    <property type="entry name" value="RHOD"/>
    <property type="match status" value="1"/>
</dbReference>
<dbReference type="InterPro" id="IPR036873">
    <property type="entry name" value="Rhodanese-like_dom_sf"/>
</dbReference>
<protein>
    <submittedName>
        <fullName evidence="2">Molybdopterin biosynthesis protein</fullName>
    </submittedName>
</protein>
<dbReference type="KEGG" id="fmr:Fuma_06161"/>
<dbReference type="AlphaFoldDB" id="A0A1P8WR03"/>
<accession>A0A1P8WR03</accession>
<dbReference type="InterPro" id="IPR001763">
    <property type="entry name" value="Rhodanese-like_dom"/>
</dbReference>
<organism evidence="2 3">
    <name type="scientific">Fuerstiella marisgermanici</name>
    <dbReference type="NCBI Taxonomy" id="1891926"/>
    <lineage>
        <taxon>Bacteria</taxon>
        <taxon>Pseudomonadati</taxon>
        <taxon>Planctomycetota</taxon>
        <taxon>Planctomycetia</taxon>
        <taxon>Planctomycetales</taxon>
        <taxon>Planctomycetaceae</taxon>
        <taxon>Fuerstiella</taxon>
    </lineage>
</organism>
<dbReference type="Gene3D" id="3.40.250.10">
    <property type="entry name" value="Rhodanese-like domain"/>
    <property type="match status" value="1"/>
</dbReference>
<evidence type="ECO:0000313" key="2">
    <source>
        <dbReference type="EMBL" id="APZ96492.1"/>
    </source>
</evidence>
<reference evidence="2 3" key="1">
    <citation type="journal article" date="2016" name="Front. Microbiol.">
        <title>Fuerstia marisgermanicae gen. nov., sp. nov., an Unusual Member of the Phylum Planctomycetes from the German Wadden Sea.</title>
        <authorList>
            <person name="Kohn T."/>
            <person name="Heuer A."/>
            <person name="Jogler M."/>
            <person name="Vollmers J."/>
            <person name="Boedeker C."/>
            <person name="Bunk B."/>
            <person name="Rast P."/>
            <person name="Borchert D."/>
            <person name="Glockner I."/>
            <person name="Freese H.M."/>
            <person name="Klenk H.P."/>
            <person name="Overmann J."/>
            <person name="Kaster A.K."/>
            <person name="Rohde M."/>
            <person name="Wiegand S."/>
            <person name="Jogler C."/>
        </authorList>
    </citation>
    <scope>NUCLEOTIDE SEQUENCE [LARGE SCALE GENOMIC DNA]</scope>
    <source>
        <strain evidence="2 3">NH11</strain>
    </source>
</reference>
<dbReference type="STRING" id="1891926.Fuma_06161"/>
<evidence type="ECO:0000259" key="1">
    <source>
        <dbReference type="PROSITE" id="PS50206"/>
    </source>
</evidence>
<dbReference type="Pfam" id="PF00581">
    <property type="entry name" value="Rhodanese"/>
    <property type="match status" value="1"/>
</dbReference>
<dbReference type="SMART" id="SM00450">
    <property type="entry name" value="RHOD"/>
    <property type="match status" value="1"/>
</dbReference>
<dbReference type="PROSITE" id="PS50206">
    <property type="entry name" value="RHODANESE_3"/>
    <property type="match status" value="1"/>
</dbReference>
<feature type="domain" description="Rhodanese" evidence="1">
    <location>
        <begin position="57"/>
        <end position="141"/>
    </location>
</feature>